<dbReference type="AlphaFoldDB" id="A0AAQ3UC62"/>
<proteinExistence type="predicted"/>
<accession>A0AAQ3UC62</accession>
<sequence length="160" mass="16924">MSLRLLSPSLKHTTTTARARAKTEPAVRGGGAGGCASTAAEADEMARAARRGGRSGRPAEANLATEAEEEMAARRGGRSGRRAETDLTTEAAEEQAVVRGGRSGQCAEARWPEVGAAQAAARGKGWHRRRGRGRRGRPFVTEDRGDASRRELAIGCLCQK</sequence>
<organism evidence="2 3">
    <name type="scientific">Paspalum notatum var. saurae</name>
    <dbReference type="NCBI Taxonomy" id="547442"/>
    <lineage>
        <taxon>Eukaryota</taxon>
        <taxon>Viridiplantae</taxon>
        <taxon>Streptophyta</taxon>
        <taxon>Embryophyta</taxon>
        <taxon>Tracheophyta</taxon>
        <taxon>Spermatophyta</taxon>
        <taxon>Magnoliopsida</taxon>
        <taxon>Liliopsida</taxon>
        <taxon>Poales</taxon>
        <taxon>Poaceae</taxon>
        <taxon>PACMAD clade</taxon>
        <taxon>Panicoideae</taxon>
        <taxon>Andropogonodae</taxon>
        <taxon>Paspaleae</taxon>
        <taxon>Paspalinae</taxon>
        <taxon>Paspalum</taxon>
    </lineage>
</organism>
<dbReference type="Proteomes" id="UP001341281">
    <property type="component" value="Chromosome 07"/>
</dbReference>
<protein>
    <submittedName>
        <fullName evidence="2">Uncharacterized protein</fullName>
    </submittedName>
</protein>
<feature type="region of interest" description="Disordered" evidence="1">
    <location>
        <begin position="1"/>
        <end position="146"/>
    </location>
</feature>
<evidence type="ECO:0000256" key="1">
    <source>
        <dbReference type="SAM" id="MobiDB-lite"/>
    </source>
</evidence>
<evidence type="ECO:0000313" key="3">
    <source>
        <dbReference type="Proteomes" id="UP001341281"/>
    </source>
</evidence>
<feature type="compositionally biased region" description="Basic residues" evidence="1">
    <location>
        <begin position="124"/>
        <end position="137"/>
    </location>
</feature>
<name>A0AAQ3UC62_PASNO</name>
<gene>
    <name evidence="2" type="ORF">U9M48_033769</name>
</gene>
<dbReference type="EMBL" id="CP144751">
    <property type="protein sequence ID" value="WVZ87077.1"/>
    <property type="molecule type" value="Genomic_DNA"/>
</dbReference>
<reference evidence="2 3" key="1">
    <citation type="submission" date="2024-02" db="EMBL/GenBank/DDBJ databases">
        <title>High-quality chromosome-scale genome assembly of Pensacola bahiagrass (Paspalum notatum Flugge var. saurae).</title>
        <authorList>
            <person name="Vega J.M."/>
            <person name="Podio M."/>
            <person name="Orjuela J."/>
            <person name="Siena L.A."/>
            <person name="Pessino S.C."/>
            <person name="Combes M.C."/>
            <person name="Mariac C."/>
            <person name="Albertini E."/>
            <person name="Pupilli F."/>
            <person name="Ortiz J.P.A."/>
            <person name="Leblanc O."/>
        </authorList>
    </citation>
    <scope>NUCLEOTIDE SEQUENCE [LARGE SCALE GENOMIC DNA]</scope>
    <source>
        <strain evidence="2">R1</strain>
        <tissue evidence="2">Leaf</tissue>
    </source>
</reference>
<feature type="compositionally biased region" description="Low complexity" evidence="1">
    <location>
        <begin position="56"/>
        <end position="65"/>
    </location>
</feature>
<evidence type="ECO:0000313" key="2">
    <source>
        <dbReference type="EMBL" id="WVZ87077.1"/>
    </source>
</evidence>
<keyword evidence="3" id="KW-1185">Reference proteome</keyword>